<organism evidence="2 3">
    <name type="scientific">Sclerotinia nivalis</name>
    <dbReference type="NCBI Taxonomy" id="352851"/>
    <lineage>
        <taxon>Eukaryota</taxon>
        <taxon>Fungi</taxon>
        <taxon>Dikarya</taxon>
        <taxon>Ascomycota</taxon>
        <taxon>Pezizomycotina</taxon>
        <taxon>Leotiomycetes</taxon>
        <taxon>Helotiales</taxon>
        <taxon>Sclerotiniaceae</taxon>
        <taxon>Sclerotinia</taxon>
    </lineage>
</organism>
<keyword evidence="3" id="KW-1185">Reference proteome</keyword>
<keyword evidence="1" id="KW-1133">Transmembrane helix</keyword>
<comment type="caution">
    <text evidence="2">The sequence shown here is derived from an EMBL/GenBank/DDBJ whole genome shotgun (WGS) entry which is preliminary data.</text>
</comment>
<keyword evidence="1" id="KW-0812">Transmembrane</keyword>
<evidence type="ECO:0000313" key="2">
    <source>
        <dbReference type="EMBL" id="KAJ8071150.1"/>
    </source>
</evidence>
<feature type="transmembrane region" description="Helical" evidence="1">
    <location>
        <begin position="77"/>
        <end position="93"/>
    </location>
</feature>
<evidence type="ECO:0000313" key="3">
    <source>
        <dbReference type="Proteomes" id="UP001152300"/>
    </source>
</evidence>
<reference evidence="2" key="1">
    <citation type="submission" date="2022-11" db="EMBL/GenBank/DDBJ databases">
        <title>Genome Resource of Sclerotinia nivalis Strain SnTB1, a Plant Pathogen Isolated from American Ginseng.</title>
        <authorList>
            <person name="Fan S."/>
        </authorList>
    </citation>
    <scope>NUCLEOTIDE SEQUENCE</scope>
    <source>
        <strain evidence="2">SnTB1</strain>
    </source>
</reference>
<name>A0A9X0AY58_9HELO</name>
<gene>
    <name evidence="2" type="ORF">OCU04_001490</name>
</gene>
<keyword evidence="1" id="KW-0472">Membrane</keyword>
<feature type="transmembrane region" description="Helical" evidence="1">
    <location>
        <begin position="22"/>
        <end position="41"/>
    </location>
</feature>
<proteinExistence type="predicted"/>
<dbReference type="EMBL" id="JAPEIS010000001">
    <property type="protein sequence ID" value="KAJ8071150.1"/>
    <property type="molecule type" value="Genomic_DNA"/>
</dbReference>
<evidence type="ECO:0000256" key="1">
    <source>
        <dbReference type="SAM" id="Phobius"/>
    </source>
</evidence>
<protein>
    <submittedName>
        <fullName evidence="2">Uncharacterized protein</fullName>
    </submittedName>
</protein>
<dbReference type="AlphaFoldDB" id="A0A9X0AY58"/>
<accession>A0A9X0AY58</accession>
<sequence length="102" mass="11674">MSLTYSRSSISTDNTRVLIESLITQTFILDSLSFAILALYFNLMDWRGSKGALRRVFFSILYTSTILRGYAFLGFPIFSFFALAFPCISYTSLQKSKHIFIL</sequence>
<dbReference type="Proteomes" id="UP001152300">
    <property type="component" value="Unassembled WGS sequence"/>
</dbReference>